<dbReference type="CDD" id="cd16104">
    <property type="entry name" value="Ubl_USP14_like"/>
    <property type="match status" value="1"/>
</dbReference>
<dbReference type="InterPro" id="IPR028889">
    <property type="entry name" value="USP"/>
</dbReference>
<accession>A0A2R5LJH8</accession>
<evidence type="ECO:0000259" key="10">
    <source>
        <dbReference type="PROSITE" id="PS50235"/>
    </source>
</evidence>
<dbReference type="Pfam" id="PF00240">
    <property type="entry name" value="ubiquitin"/>
    <property type="match status" value="1"/>
</dbReference>
<dbReference type="InterPro" id="IPR000626">
    <property type="entry name" value="Ubiquitin-like_dom"/>
</dbReference>
<feature type="domain" description="USP" evidence="10">
    <location>
        <begin position="103"/>
        <end position="469"/>
    </location>
</feature>
<dbReference type="GO" id="GO:0070628">
    <property type="term" value="F:proteasome binding"/>
    <property type="evidence" value="ECO:0007669"/>
    <property type="project" value="TreeGrafter"/>
</dbReference>
<evidence type="ECO:0000256" key="8">
    <source>
        <dbReference type="SAM" id="MobiDB-lite"/>
    </source>
</evidence>
<organism evidence="11">
    <name type="scientific">Ornithodoros turicata</name>
    <dbReference type="NCBI Taxonomy" id="34597"/>
    <lineage>
        <taxon>Eukaryota</taxon>
        <taxon>Metazoa</taxon>
        <taxon>Ecdysozoa</taxon>
        <taxon>Arthropoda</taxon>
        <taxon>Chelicerata</taxon>
        <taxon>Arachnida</taxon>
        <taxon>Acari</taxon>
        <taxon>Parasitiformes</taxon>
        <taxon>Ixodida</taxon>
        <taxon>Ixodoidea</taxon>
        <taxon>Argasidae</taxon>
        <taxon>Ornithodorinae</taxon>
        <taxon>Ornithodoros</taxon>
    </lineage>
</organism>
<dbReference type="GO" id="GO:0043161">
    <property type="term" value="P:proteasome-mediated ubiquitin-dependent protein catabolic process"/>
    <property type="evidence" value="ECO:0007669"/>
    <property type="project" value="InterPro"/>
</dbReference>
<evidence type="ECO:0000256" key="7">
    <source>
        <dbReference type="RuleBase" id="RU366025"/>
    </source>
</evidence>
<dbReference type="CDD" id="cd02657">
    <property type="entry name" value="Peptidase_C19A"/>
    <property type="match status" value="1"/>
</dbReference>
<sequence length="477" mass="53993">MYKVKVKWGKETFPDVEVDTKEEPMVFKAQLFAITGVQPDRQKVMVKGTVLKDDDWGNIQLKDGSLVLLMGSRDALPAEPTEKPIFVEDMTESELATALEMPAGLTNLGNTCYMNATVQCLRTVPELRDALRRYEGDLGVLGAQSVTAALRDLYGVMDKSAVVPPILLLQVLHLAFPRFAEKSERGGFVQQDANECWTELVRMLQQKLNPVNHSPSETGPNANKFANFVDQYFGGIVDVTLKCKESSDEPPTKTTEHFLQLSCFISQDVRYMFAGLKSRLQETITKFSPMLNRDAEYQKTSTISRLPAYLTIQFVRFFYKEKGAVNAKILKDVKFPMQLDMFELCSEELQQRLIPMRNKFKEQEDSKMEVVPPAEGSTTSRKTRHEPFSFPQDPGSSNSGYYELQAVLTHKGRSSSSGHYVSWIRKQAHTEEWYKCDDDKVSLVSQEEILKLSGGGDWHCAYVLLYGPQMLEVPEEV</sequence>
<dbReference type="InterPro" id="IPR019954">
    <property type="entry name" value="Ubiquitin_CS"/>
</dbReference>
<evidence type="ECO:0000259" key="9">
    <source>
        <dbReference type="PROSITE" id="PS50053"/>
    </source>
</evidence>
<dbReference type="InterPro" id="IPR038765">
    <property type="entry name" value="Papain-like_cys_pep_sf"/>
</dbReference>
<dbReference type="PROSITE" id="PS00299">
    <property type="entry name" value="UBIQUITIN_1"/>
    <property type="match status" value="1"/>
</dbReference>
<dbReference type="PROSITE" id="PS00973">
    <property type="entry name" value="USP_2"/>
    <property type="match status" value="1"/>
</dbReference>
<dbReference type="AlphaFoldDB" id="A0A2R5LJH8"/>
<dbReference type="GO" id="GO:0004843">
    <property type="term" value="F:cysteine-type deubiquitinase activity"/>
    <property type="evidence" value="ECO:0007669"/>
    <property type="project" value="UniProtKB-UniRule"/>
</dbReference>
<keyword evidence="3 7" id="KW-0645">Protease</keyword>
<keyword evidence="4 7" id="KW-0833">Ubl conjugation pathway</keyword>
<dbReference type="InterPro" id="IPR001394">
    <property type="entry name" value="Peptidase_C19_UCH"/>
</dbReference>
<evidence type="ECO:0000256" key="3">
    <source>
        <dbReference type="ARBA" id="ARBA00022670"/>
    </source>
</evidence>
<dbReference type="Gene3D" id="3.90.70.10">
    <property type="entry name" value="Cysteine proteinases"/>
    <property type="match status" value="1"/>
</dbReference>
<dbReference type="FunFam" id="3.90.70.10:FF:000032">
    <property type="entry name" value="Ubiquitin carboxyl-terminal hydrolase 14"/>
    <property type="match status" value="1"/>
</dbReference>
<keyword evidence="5 7" id="KW-0378">Hydrolase</keyword>
<evidence type="ECO:0000313" key="11">
    <source>
        <dbReference type="EMBL" id="MBY09700.1"/>
    </source>
</evidence>
<dbReference type="PANTHER" id="PTHR43982:SF1">
    <property type="entry name" value="UBIQUITIN CARBOXYL-TERMINAL HYDROLASE 14"/>
    <property type="match status" value="1"/>
</dbReference>
<evidence type="ECO:0000256" key="2">
    <source>
        <dbReference type="ARBA" id="ARBA00008739"/>
    </source>
</evidence>
<dbReference type="SUPFAM" id="SSF54001">
    <property type="entry name" value="Cysteine proteinases"/>
    <property type="match status" value="1"/>
</dbReference>
<dbReference type="EC" id="3.4.19.12" evidence="7"/>
<dbReference type="PROSITE" id="PS50053">
    <property type="entry name" value="UBIQUITIN_2"/>
    <property type="match status" value="1"/>
</dbReference>
<dbReference type="Pfam" id="PF00443">
    <property type="entry name" value="UCH"/>
    <property type="match status" value="1"/>
</dbReference>
<keyword evidence="6 7" id="KW-0788">Thiol protease</keyword>
<dbReference type="GO" id="GO:0061136">
    <property type="term" value="P:regulation of proteasomal protein catabolic process"/>
    <property type="evidence" value="ECO:0007669"/>
    <property type="project" value="TreeGrafter"/>
</dbReference>
<dbReference type="PROSITE" id="PS00972">
    <property type="entry name" value="USP_1"/>
    <property type="match status" value="1"/>
</dbReference>
<proteinExistence type="inferred from homology"/>
<dbReference type="InterPro" id="IPR029071">
    <property type="entry name" value="Ubiquitin-like_domsf"/>
</dbReference>
<comment type="similarity">
    <text evidence="2">Belongs to the peptidase C19 family. USP14/UBP6 subfamily.</text>
</comment>
<name>A0A2R5LJH8_9ACAR</name>
<evidence type="ECO:0000256" key="1">
    <source>
        <dbReference type="ARBA" id="ARBA00000707"/>
    </source>
</evidence>
<dbReference type="PANTHER" id="PTHR43982">
    <property type="entry name" value="UBIQUITIN CARBOXYL-TERMINAL HYDROLASE"/>
    <property type="match status" value="1"/>
</dbReference>
<evidence type="ECO:0000256" key="5">
    <source>
        <dbReference type="ARBA" id="ARBA00022801"/>
    </source>
</evidence>
<dbReference type="InterPro" id="IPR018200">
    <property type="entry name" value="USP_CS"/>
</dbReference>
<dbReference type="PROSITE" id="PS50235">
    <property type="entry name" value="USP_3"/>
    <property type="match status" value="1"/>
</dbReference>
<dbReference type="Gene3D" id="3.10.20.90">
    <property type="entry name" value="Phosphatidylinositol 3-kinase Catalytic Subunit, Chain A, domain 1"/>
    <property type="match status" value="1"/>
</dbReference>
<feature type="region of interest" description="Disordered" evidence="8">
    <location>
        <begin position="364"/>
        <end position="395"/>
    </location>
</feature>
<dbReference type="EMBL" id="GGLE01005574">
    <property type="protein sequence ID" value="MBY09700.1"/>
    <property type="molecule type" value="Transcribed_RNA"/>
</dbReference>
<dbReference type="SMART" id="SM00213">
    <property type="entry name" value="UBQ"/>
    <property type="match status" value="1"/>
</dbReference>
<comment type="catalytic activity">
    <reaction evidence="1 7">
        <text>Thiol-dependent hydrolysis of ester, thioester, amide, peptide and isopeptide bonds formed by the C-terminal Gly of ubiquitin (a 76-residue protein attached to proteins as an intracellular targeting signal).</text>
        <dbReference type="EC" id="3.4.19.12"/>
    </reaction>
</comment>
<dbReference type="InterPro" id="IPR044635">
    <property type="entry name" value="UBP14-like"/>
</dbReference>
<dbReference type="SUPFAM" id="SSF54236">
    <property type="entry name" value="Ubiquitin-like"/>
    <property type="match status" value="1"/>
</dbReference>
<dbReference type="GO" id="GO:0016579">
    <property type="term" value="P:protein deubiquitination"/>
    <property type="evidence" value="ECO:0007669"/>
    <property type="project" value="InterPro"/>
</dbReference>
<reference evidence="11" key="1">
    <citation type="submission" date="2018-03" db="EMBL/GenBank/DDBJ databases">
        <title>The relapsing fever spirochete Borrelia turicatae persists in the highly oxidative environment of its soft-bodied tick vector.</title>
        <authorList>
            <person name="Bourret T.J."/>
            <person name="Boyle W.K."/>
            <person name="Valenzuela J.G."/>
            <person name="Oliveira F."/>
            <person name="Lopez J.E."/>
        </authorList>
    </citation>
    <scope>NUCLEOTIDE SEQUENCE</scope>
    <source>
        <strain evidence="11">Kansas strain/isolate</strain>
        <tissue evidence="11">Salivary glands</tissue>
    </source>
</reference>
<protein>
    <recommendedName>
        <fullName evidence="7">Ubiquitin carboxyl-terminal hydrolase</fullName>
        <ecNumber evidence="7">3.4.19.12</ecNumber>
    </recommendedName>
</protein>
<dbReference type="FunFam" id="3.10.20.90:FF:000119">
    <property type="entry name" value="Ubiquitin carboxyl-terminal hydrolase 14"/>
    <property type="match status" value="1"/>
</dbReference>
<evidence type="ECO:0000256" key="4">
    <source>
        <dbReference type="ARBA" id="ARBA00022786"/>
    </source>
</evidence>
<feature type="domain" description="Ubiquitin-like" evidence="9">
    <location>
        <begin position="2"/>
        <end position="70"/>
    </location>
</feature>
<evidence type="ECO:0000256" key="6">
    <source>
        <dbReference type="ARBA" id="ARBA00022807"/>
    </source>
</evidence>